<dbReference type="GO" id="GO:0005634">
    <property type="term" value="C:nucleus"/>
    <property type="evidence" value="ECO:0007669"/>
    <property type="project" value="InterPro"/>
</dbReference>
<dbReference type="Gene3D" id="3.30.160.60">
    <property type="entry name" value="Classic Zinc Finger"/>
    <property type="match status" value="1"/>
</dbReference>
<dbReference type="PROSITE" id="PS51915">
    <property type="entry name" value="ZAD"/>
    <property type="match status" value="1"/>
</dbReference>
<evidence type="ECO:0000313" key="6">
    <source>
        <dbReference type="EMBL" id="CAK1592643.1"/>
    </source>
</evidence>
<evidence type="ECO:0000259" key="5">
    <source>
        <dbReference type="PROSITE" id="PS51915"/>
    </source>
</evidence>
<feature type="binding site" evidence="2">
    <location>
        <position position="21"/>
    </location>
    <ligand>
        <name>Zn(2+)</name>
        <dbReference type="ChEBI" id="CHEBI:29105"/>
    </ligand>
</feature>
<feature type="compositionally biased region" description="Basic and acidic residues" evidence="3">
    <location>
        <begin position="994"/>
        <end position="1010"/>
    </location>
</feature>
<dbReference type="EMBL" id="CAVLGL010000087">
    <property type="protein sequence ID" value="CAK1592643.1"/>
    <property type="molecule type" value="Genomic_DNA"/>
</dbReference>
<dbReference type="InterPro" id="IPR013087">
    <property type="entry name" value="Znf_C2H2_type"/>
</dbReference>
<feature type="compositionally biased region" description="Polar residues" evidence="3">
    <location>
        <begin position="182"/>
        <end position="196"/>
    </location>
</feature>
<feature type="compositionally biased region" description="Basic residues" evidence="3">
    <location>
        <begin position="137"/>
        <end position="146"/>
    </location>
</feature>
<evidence type="ECO:0000256" key="2">
    <source>
        <dbReference type="PROSITE-ProRule" id="PRU01263"/>
    </source>
</evidence>
<dbReference type="InterPro" id="IPR036236">
    <property type="entry name" value="Znf_C2H2_sf"/>
</dbReference>
<dbReference type="PROSITE" id="PS00028">
    <property type="entry name" value="ZINC_FINGER_C2H2_1"/>
    <property type="match status" value="1"/>
</dbReference>
<feature type="compositionally biased region" description="Polar residues" evidence="3">
    <location>
        <begin position="316"/>
        <end position="333"/>
    </location>
</feature>
<dbReference type="PROSITE" id="PS50157">
    <property type="entry name" value="ZINC_FINGER_C2H2_2"/>
    <property type="match status" value="1"/>
</dbReference>
<feature type="region of interest" description="Disordered" evidence="3">
    <location>
        <begin position="987"/>
        <end position="1010"/>
    </location>
</feature>
<feature type="compositionally biased region" description="Polar residues" evidence="3">
    <location>
        <begin position="821"/>
        <end position="838"/>
    </location>
</feature>
<proteinExistence type="predicted"/>
<feature type="region of interest" description="Disordered" evidence="3">
    <location>
        <begin position="580"/>
        <end position="676"/>
    </location>
</feature>
<dbReference type="SUPFAM" id="SSF57716">
    <property type="entry name" value="Glucocorticoid receptor-like (DNA-binding domain)"/>
    <property type="match status" value="1"/>
</dbReference>
<dbReference type="Proteomes" id="UP001314205">
    <property type="component" value="Unassembled WGS sequence"/>
</dbReference>
<feature type="binding site" evidence="2">
    <location>
        <position position="24"/>
    </location>
    <ligand>
        <name>Zn(2+)</name>
        <dbReference type="ChEBI" id="CHEBI:29105"/>
    </ligand>
</feature>
<name>A0AAV1LBA6_9NEOP</name>
<dbReference type="GO" id="GO:0008270">
    <property type="term" value="F:zinc ion binding"/>
    <property type="evidence" value="ECO:0007669"/>
    <property type="project" value="UniProtKB-UniRule"/>
</dbReference>
<feature type="binding site" evidence="2">
    <location>
        <position position="74"/>
    </location>
    <ligand>
        <name>Zn(2+)</name>
        <dbReference type="ChEBI" id="CHEBI:29105"/>
    </ligand>
</feature>
<dbReference type="InterPro" id="IPR012934">
    <property type="entry name" value="Znf_AD"/>
</dbReference>
<reference evidence="6 7" key="1">
    <citation type="submission" date="2023-11" db="EMBL/GenBank/DDBJ databases">
        <authorList>
            <person name="Hedman E."/>
            <person name="Englund M."/>
            <person name="Stromberg M."/>
            <person name="Nyberg Akerstrom W."/>
            <person name="Nylinder S."/>
            <person name="Jareborg N."/>
            <person name="Kallberg Y."/>
            <person name="Kronander E."/>
        </authorList>
    </citation>
    <scope>NUCLEOTIDE SEQUENCE [LARGE SCALE GENOMIC DNA]</scope>
</reference>
<sequence>MDRFMNSNIEQQTIYEIYRACRLCGAGAGYKMPIIQNIVDLDGRDVELRQKIRECVQIEVNQGDKMPPLICELCVDKVNDFYEFFEMCRQTNKRTRQRLGLPSQTSSKGASEAGDCILGVTEPVYVNENSNEPLSKQKSKVQKGKTKKEPEVKIKSEVPEGRRESRSSSRSSAVPETRRATRNSFSNSPASPSTRTRQLRDNRPIETQGRNPVAPLKSILKKEKEVNIKVEDKTLSLRSKRQRETETVKQELPSKRVKIAVKPTPKAAPKSIPKPIVKPPLRKLPKRDVTMQTKPRPRSPSPQYECRVCAKKFHTPQSLSNHTRSHPAAQTHNKQGKKERGVSFGDGRALRGSEAERSTDKCYKCGRGYMLRKSLLRHESTCTAKKKEGPGGPKFRGFRSVGASADDAKAALDPEIAGKLRPVQIRVARCDPLLAEQHTCSTSTLPQEFGLDSNCVYPYISSVRSLRIKSEPGTEIDGMVEIKDDVRADFDLDAVYIHWDSDCSSDSESEPTLNLVINPNAKKKKVERLSTLTLKTIFSEKVLGKVPMKRRKVKVESSCENIKSTLNTDEVNSTVQCLNSSDDSEWRSSRENEKVNTDATLLCANENNVNATRDEESTTGDENINKESEESNVADSAAEKSRSNGEDASNTSESVIEDAVKTKDETSTVETVDSANSNVDSYQASVKIDEKQAIDEKMEKLNEETSGSSQDLISDIVSRLDGNNGLLEPEKVSENASEVQNVETTIDDNRMPEIEKGTKNDAEESTTQEKENETTEGKLEEKNSKESRAQGGSNELFQETDNDSNIKGATTHEEVNGEMVNESTDNNSVEDAQNSQTDDPADNKMDIMDEDSNYQNEIRETEKDLEAIQKSEDDDRLEKSIKDNCNIYSDSVVNAPEATDLESHYKENHRTGELIHNKMQDKESNSEQVNFAVNTENQGTGENITEMCNNIKNVNGQTDKQSYKLNMEDLDDISDTEMDDRKLMEALDAQIGEGDSKEEKGTDKDKITLEDLLPDKASDIKPMDLDSIADEFNFDP</sequence>
<feature type="region of interest" description="Disordered" evidence="3">
    <location>
        <begin position="724"/>
        <end position="847"/>
    </location>
</feature>
<comment type="caution">
    <text evidence="6">The sequence shown here is derived from an EMBL/GenBank/DDBJ whole genome shotgun (WGS) entry which is preliminary data.</text>
</comment>
<feature type="domain" description="ZAD" evidence="5">
    <location>
        <begin position="19"/>
        <end position="98"/>
    </location>
</feature>
<feature type="region of interest" description="Disordered" evidence="3">
    <location>
        <begin position="316"/>
        <end position="353"/>
    </location>
</feature>
<feature type="binding site" evidence="2">
    <location>
        <position position="71"/>
    </location>
    <ligand>
        <name>Zn(2+)</name>
        <dbReference type="ChEBI" id="CHEBI:29105"/>
    </ligand>
</feature>
<dbReference type="SUPFAM" id="SSF57667">
    <property type="entry name" value="beta-beta-alpha zinc fingers"/>
    <property type="match status" value="1"/>
</dbReference>
<evidence type="ECO:0000256" key="3">
    <source>
        <dbReference type="SAM" id="MobiDB-lite"/>
    </source>
</evidence>
<dbReference type="Pfam" id="PF07776">
    <property type="entry name" value="zf-AD"/>
    <property type="match status" value="1"/>
</dbReference>
<keyword evidence="2" id="KW-0479">Metal-binding</keyword>
<dbReference type="AlphaFoldDB" id="A0AAV1LBA6"/>
<feature type="compositionally biased region" description="Basic and acidic residues" evidence="3">
    <location>
        <begin position="747"/>
        <end position="788"/>
    </location>
</feature>
<organism evidence="6 7">
    <name type="scientific">Parnassius mnemosyne</name>
    <name type="common">clouded apollo</name>
    <dbReference type="NCBI Taxonomy" id="213953"/>
    <lineage>
        <taxon>Eukaryota</taxon>
        <taxon>Metazoa</taxon>
        <taxon>Ecdysozoa</taxon>
        <taxon>Arthropoda</taxon>
        <taxon>Hexapoda</taxon>
        <taxon>Insecta</taxon>
        <taxon>Pterygota</taxon>
        <taxon>Neoptera</taxon>
        <taxon>Endopterygota</taxon>
        <taxon>Lepidoptera</taxon>
        <taxon>Glossata</taxon>
        <taxon>Ditrysia</taxon>
        <taxon>Papilionoidea</taxon>
        <taxon>Papilionidae</taxon>
        <taxon>Parnassiinae</taxon>
        <taxon>Parnassini</taxon>
        <taxon>Parnassius</taxon>
        <taxon>Driopa</taxon>
    </lineage>
</organism>
<keyword evidence="7" id="KW-1185">Reference proteome</keyword>
<evidence type="ECO:0000259" key="4">
    <source>
        <dbReference type="PROSITE" id="PS50157"/>
    </source>
</evidence>
<feature type="compositionally biased region" description="Polar residues" evidence="3">
    <location>
        <begin position="790"/>
        <end position="808"/>
    </location>
</feature>
<evidence type="ECO:0000256" key="1">
    <source>
        <dbReference type="PROSITE-ProRule" id="PRU00042"/>
    </source>
</evidence>
<evidence type="ECO:0000313" key="7">
    <source>
        <dbReference type="Proteomes" id="UP001314205"/>
    </source>
</evidence>
<feature type="compositionally biased region" description="Polar residues" evidence="3">
    <location>
        <begin position="734"/>
        <end position="744"/>
    </location>
</feature>
<keyword evidence="1" id="KW-0863">Zinc-finger</keyword>
<feature type="region of interest" description="Disordered" evidence="3">
    <location>
        <begin position="128"/>
        <end position="218"/>
    </location>
</feature>
<keyword evidence="2" id="KW-0862">Zinc</keyword>
<feature type="compositionally biased region" description="Basic and acidic residues" evidence="3">
    <location>
        <begin position="147"/>
        <end position="167"/>
    </location>
</feature>
<feature type="domain" description="C2H2-type" evidence="4">
    <location>
        <begin position="304"/>
        <end position="331"/>
    </location>
</feature>
<gene>
    <name evidence="6" type="ORF">PARMNEM_LOCUS12557</name>
</gene>
<protein>
    <submittedName>
        <fullName evidence="6">Uncharacterized protein</fullName>
    </submittedName>
</protein>
<dbReference type="Gene3D" id="3.40.1800.20">
    <property type="match status" value="1"/>
</dbReference>
<feature type="compositionally biased region" description="Basic and acidic residues" evidence="3">
    <location>
        <begin position="584"/>
        <end position="596"/>
    </location>
</feature>
<accession>A0AAV1LBA6</accession>
<dbReference type="SMART" id="SM00868">
    <property type="entry name" value="zf-AD"/>
    <property type="match status" value="1"/>
</dbReference>